<dbReference type="InterPro" id="IPR036942">
    <property type="entry name" value="Beta-barrel_TonB_sf"/>
</dbReference>
<comment type="caution">
    <text evidence="12">The sequence shown here is derived from an EMBL/GenBank/DDBJ whole genome shotgun (WGS) entry which is preliminary data.</text>
</comment>
<comment type="similarity">
    <text evidence="8 9">Belongs to the TonB-dependent receptor family.</text>
</comment>
<evidence type="ECO:0000256" key="3">
    <source>
        <dbReference type="ARBA" id="ARBA00022452"/>
    </source>
</evidence>
<dbReference type="Pfam" id="PF00593">
    <property type="entry name" value="TonB_dep_Rec_b-barrel"/>
    <property type="match status" value="1"/>
</dbReference>
<dbReference type="Gene3D" id="2.170.130.10">
    <property type="entry name" value="TonB-dependent receptor, plug domain"/>
    <property type="match status" value="1"/>
</dbReference>
<feature type="domain" description="TonB-dependent receptor-like beta-barrel" evidence="10">
    <location>
        <begin position="388"/>
        <end position="899"/>
    </location>
</feature>
<reference evidence="12 13" key="1">
    <citation type="submission" date="2019-10" db="EMBL/GenBank/DDBJ databases">
        <title>Draft Genome Sequence of Cytophagaceae sp. SJW1-29.</title>
        <authorList>
            <person name="Choi A."/>
        </authorList>
    </citation>
    <scope>NUCLEOTIDE SEQUENCE [LARGE SCALE GENOMIC DNA]</scope>
    <source>
        <strain evidence="12 13">SJW1-29</strain>
    </source>
</reference>
<dbReference type="SUPFAM" id="SSF56935">
    <property type="entry name" value="Porins"/>
    <property type="match status" value="1"/>
</dbReference>
<dbReference type="Pfam" id="PF13715">
    <property type="entry name" value="CarbopepD_reg_2"/>
    <property type="match status" value="1"/>
</dbReference>
<evidence type="ECO:0000256" key="1">
    <source>
        <dbReference type="ARBA" id="ARBA00004571"/>
    </source>
</evidence>
<gene>
    <name evidence="12" type="ORF">GBK04_06650</name>
</gene>
<evidence type="ECO:0000313" key="12">
    <source>
        <dbReference type="EMBL" id="MPR33045.1"/>
    </source>
</evidence>
<dbReference type="InterPro" id="IPR023997">
    <property type="entry name" value="TonB-dep_OMP_SusC/RagA_CS"/>
</dbReference>
<evidence type="ECO:0000259" key="11">
    <source>
        <dbReference type="Pfam" id="PF07715"/>
    </source>
</evidence>
<dbReference type="InterPro" id="IPR008969">
    <property type="entry name" value="CarboxyPept-like_regulatory"/>
</dbReference>
<dbReference type="InterPro" id="IPR023996">
    <property type="entry name" value="TonB-dep_OMP_SusC/RagA"/>
</dbReference>
<dbReference type="InterPro" id="IPR000531">
    <property type="entry name" value="Beta-barrel_TonB"/>
</dbReference>
<dbReference type="Gene3D" id="2.40.170.20">
    <property type="entry name" value="TonB-dependent receptor, beta-barrel domain"/>
    <property type="match status" value="1"/>
</dbReference>
<organism evidence="12 13">
    <name type="scientific">Salmonirosea aquatica</name>
    <dbReference type="NCBI Taxonomy" id="2654236"/>
    <lineage>
        <taxon>Bacteria</taxon>
        <taxon>Pseudomonadati</taxon>
        <taxon>Bacteroidota</taxon>
        <taxon>Cytophagia</taxon>
        <taxon>Cytophagales</taxon>
        <taxon>Spirosomataceae</taxon>
        <taxon>Salmonirosea</taxon>
    </lineage>
</organism>
<evidence type="ECO:0000256" key="5">
    <source>
        <dbReference type="ARBA" id="ARBA00023077"/>
    </source>
</evidence>
<name>A0A7C9F2R9_9BACT</name>
<dbReference type="Gene3D" id="2.60.40.1120">
    <property type="entry name" value="Carboxypeptidase-like, regulatory domain"/>
    <property type="match status" value="1"/>
</dbReference>
<keyword evidence="6 8" id="KW-0472">Membrane</keyword>
<dbReference type="PROSITE" id="PS52016">
    <property type="entry name" value="TONB_DEPENDENT_REC_3"/>
    <property type="match status" value="1"/>
</dbReference>
<dbReference type="EMBL" id="WHLY01000002">
    <property type="protein sequence ID" value="MPR33045.1"/>
    <property type="molecule type" value="Genomic_DNA"/>
</dbReference>
<feature type="domain" description="TonB-dependent receptor plug" evidence="11">
    <location>
        <begin position="95"/>
        <end position="200"/>
    </location>
</feature>
<keyword evidence="7 8" id="KW-0998">Cell outer membrane</keyword>
<accession>A0A7C9F2R9</accession>
<dbReference type="InterPro" id="IPR012910">
    <property type="entry name" value="Plug_dom"/>
</dbReference>
<evidence type="ECO:0000256" key="8">
    <source>
        <dbReference type="PROSITE-ProRule" id="PRU01360"/>
    </source>
</evidence>
<dbReference type="InterPro" id="IPR039426">
    <property type="entry name" value="TonB-dep_rcpt-like"/>
</dbReference>
<keyword evidence="5 9" id="KW-0798">TonB box</keyword>
<dbReference type="FunFam" id="2.170.130.10:FF:000003">
    <property type="entry name" value="SusC/RagA family TonB-linked outer membrane protein"/>
    <property type="match status" value="1"/>
</dbReference>
<evidence type="ECO:0000259" key="10">
    <source>
        <dbReference type="Pfam" id="PF00593"/>
    </source>
</evidence>
<dbReference type="NCBIfam" id="TIGR04057">
    <property type="entry name" value="SusC_RagA_signa"/>
    <property type="match status" value="1"/>
</dbReference>
<keyword evidence="2 8" id="KW-0813">Transport</keyword>
<dbReference type="Proteomes" id="UP000479293">
    <property type="component" value="Unassembled WGS sequence"/>
</dbReference>
<dbReference type="GO" id="GO:0009279">
    <property type="term" value="C:cell outer membrane"/>
    <property type="evidence" value="ECO:0007669"/>
    <property type="project" value="UniProtKB-SubCell"/>
</dbReference>
<dbReference type="NCBIfam" id="TIGR04056">
    <property type="entry name" value="OMP_RagA_SusC"/>
    <property type="match status" value="1"/>
</dbReference>
<keyword evidence="4 8" id="KW-0812">Transmembrane</keyword>
<keyword evidence="3 8" id="KW-1134">Transmembrane beta strand</keyword>
<comment type="subcellular location">
    <subcellularLocation>
        <location evidence="1 8">Cell outer membrane</location>
        <topology evidence="1 8">Multi-pass membrane protein</topology>
    </subcellularLocation>
</comment>
<dbReference type="Pfam" id="PF07715">
    <property type="entry name" value="Plug"/>
    <property type="match status" value="1"/>
</dbReference>
<evidence type="ECO:0000313" key="13">
    <source>
        <dbReference type="Proteomes" id="UP000479293"/>
    </source>
</evidence>
<dbReference type="AlphaFoldDB" id="A0A7C9F2R9"/>
<keyword evidence="13" id="KW-1185">Reference proteome</keyword>
<protein>
    <submittedName>
        <fullName evidence="12">SusC/RagA family TonB-linked outer membrane protein</fullName>
    </submittedName>
</protein>
<proteinExistence type="inferred from homology"/>
<evidence type="ECO:0000256" key="6">
    <source>
        <dbReference type="ARBA" id="ARBA00023136"/>
    </source>
</evidence>
<dbReference type="SUPFAM" id="SSF49464">
    <property type="entry name" value="Carboxypeptidase regulatory domain-like"/>
    <property type="match status" value="1"/>
</dbReference>
<evidence type="ECO:0000256" key="4">
    <source>
        <dbReference type="ARBA" id="ARBA00022692"/>
    </source>
</evidence>
<sequence length="1003" mass="111306">MDRTISGQVTDEKSEGLPGVNVVVKGTNRGTSTDVNGRYELLIPDEEVTLVFSSVGFVSQELNPGNRSTIDIQLVTDSKSLSEVVVVGYGSQQKVNLTGAISVVKFDDKINNRPITNSSQALGGTASGVWVSQNSGKPGSDGAQIRVRGWGTLNNSNPLIIIDGVEGSFDQLNPSDIESISVLKDAASAAIFGSKAANGVVLVTTRMGKNNEKAQVNINSYVGVQTLGMHYDLINNSAEHMKLTNMALMNDGGSQLFSDELISAFNTGTNQYKYPNTDWFKELYKPALIHEHNVSVKGGTAQTSSYISFNYLNQQGMIPNTSSQRYGLRANLESNVNNWFKVIGRLSYLNRSSREPYADITYGSLGRVFEMLGGAAPYIAPYTEDGRFGSVQAIGADGTLLYDNRNPLIDAANGRTETQDNVFTINSTAEIKFNKNLTSRTTFATNGTWSLVDRHNTSVFGYTDTGIETITKNYNREGLEINRGHTSNLNTNLFSTLNYNQTFGTRHVVSAIAGIQLESNKIQTLYARRTSPPKEGLTQVDAGTSGIQGTGNMNRLRIFSYFGRLNYAFDQKYLFEANLRADASSRFKEGNRLGIFPGFSAGWRISDEAFMQDVRALSNLKLRASWGKLGNQNIADYWPYLTIINQNNDLSYNYGGKLAPGAAVTSLIDENITWETTSTLDFGLEMGLFNDKITVEADYFRKTTDNIIVQLPIPLVLGGLTPPFENEGQMKNNGFEFIVNYNNQRSDQNQVGFNMGLNFTYIDNQVTRFGTGRSPDQLYLIRQGYSFRELYGYKAIGIYQTDEEALQHMSANGFKPKAGNLKFEDVNNDGKLGFEDKQPLGNTIPKLTFGLSPSLKYKRFDLNVLMQGILGVNMFTQNNFTSLSFENRVIATSWLDAWTPQNTDTDIPAVRFNSTWDNSQSSFWVNKADFIKVKNIQLGYALPEKVSTKYGLKRTYFYLNAQNVFTLVNGKYQGYDPERNTFDSGYNVYPVPRIFSFGANLTF</sequence>
<evidence type="ECO:0000256" key="7">
    <source>
        <dbReference type="ARBA" id="ARBA00023237"/>
    </source>
</evidence>
<dbReference type="InterPro" id="IPR037066">
    <property type="entry name" value="Plug_dom_sf"/>
</dbReference>
<evidence type="ECO:0000256" key="9">
    <source>
        <dbReference type="RuleBase" id="RU003357"/>
    </source>
</evidence>
<evidence type="ECO:0000256" key="2">
    <source>
        <dbReference type="ARBA" id="ARBA00022448"/>
    </source>
</evidence>